<reference evidence="1" key="1">
    <citation type="journal article" date="2021" name="Proc. Natl. Acad. Sci. U.S.A.">
        <title>A Catalog of Tens of Thousands of Viruses from Human Metagenomes Reveals Hidden Associations with Chronic Diseases.</title>
        <authorList>
            <person name="Tisza M.J."/>
            <person name="Buck C.B."/>
        </authorList>
    </citation>
    <scope>NUCLEOTIDE SEQUENCE</scope>
    <source>
        <strain evidence="1">CtKNZ79</strain>
    </source>
</reference>
<evidence type="ECO:0000313" key="1">
    <source>
        <dbReference type="EMBL" id="DAF91128.1"/>
    </source>
</evidence>
<protein>
    <submittedName>
        <fullName evidence="1">Uncharacterized protein</fullName>
    </submittedName>
</protein>
<organism evidence="1">
    <name type="scientific">Siphoviridae sp. ctKNZ79</name>
    <dbReference type="NCBI Taxonomy" id="2825440"/>
    <lineage>
        <taxon>Viruses</taxon>
        <taxon>Duplodnaviria</taxon>
        <taxon>Heunggongvirae</taxon>
        <taxon>Uroviricota</taxon>
        <taxon>Caudoviricetes</taxon>
    </lineage>
</organism>
<name>A0A8S5U9I3_9CAUD</name>
<accession>A0A8S5U9I3</accession>
<dbReference type="EMBL" id="BK016045">
    <property type="protein sequence ID" value="DAF91128.1"/>
    <property type="molecule type" value="Genomic_DNA"/>
</dbReference>
<sequence length="49" mass="6024">MCGVVSLNCPYYITHVCNCQEENDIFKRFLWDFFRMVDALEARYDRVRR</sequence>
<proteinExistence type="predicted"/>